<protein>
    <submittedName>
        <fullName evidence="1">Uncharacterized protein</fullName>
    </submittedName>
</protein>
<keyword evidence="2" id="KW-1185">Reference proteome</keyword>
<organism evidence="1 2">
    <name type="scientific">Ophiobolus disseminans</name>
    <dbReference type="NCBI Taxonomy" id="1469910"/>
    <lineage>
        <taxon>Eukaryota</taxon>
        <taxon>Fungi</taxon>
        <taxon>Dikarya</taxon>
        <taxon>Ascomycota</taxon>
        <taxon>Pezizomycotina</taxon>
        <taxon>Dothideomycetes</taxon>
        <taxon>Pleosporomycetidae</taxon>
        <taxon>Pleosporales</taxon>
        <taxon>Pleosporineae</taxon>
        <taxon>Phaeosphaeriaceae</taxon>
        <taxon>Ophiobolus</taxon>
    </lineage>
</organism>
<accession>A0A6A6ZZI3</accession>
<gene>
    <name evidence="1" type="ORF">CC86DRAFT_30523</name>
</gene>
<name>A0A6A6ZZI3_9PLEO</name>
<dbReference type="Proteomes" id="UP000799424">
    <property type="component" value="Unassembled WGS sequence"/>
</dbReference>
<proteinExistence type="predicted"/>
<dbReference type="AlphaFoldDB" id="A0A6A6ZZI3"/>
<sequence length="153" mass="15823">MCKLMTWSRIGDGSGREEPGCFFEMLSGDGSSTRTVMGRTSLVPVDFLLSNEASVFVFCVGDGGGFAGEAGGAFCSSFLLVSLDARAGREDPGLCGTLGVCGVSKKGMKSARRMRSRISCPLRWSGGGRLVFSVCLGFALNPLGSFGPLGAGT</sequence>
<reference evidence="1" key="1">
    <citation type="journal article" date="2020" name="Stud. Mycol.">
        <title>101 Dothideomycetes genomes: a test case for predicting lifestyles and emergence of pathogens.</title>
        <authorList>
            <person name="Haridas S."/>
            <person name="Albert R."/>
            <person name="Binder M."/>
            <person name="Bloem J."/>
            <person name="Labutti K."/>
            <person name="Salamov A."/>
            <person name="Andreopoulos B."/>
            <person name="Baker S."/>
            <person name="Barry K."/>
            <person name="Bills G."/>
            <person name="Bluhm B."/>
            <person name="Cannon C."/>
            <person name="Castanera R."/>
            <person name="Culley D."/>
            <person name="Daum C."/>
            <person name="Ezra D."/>
            <person name="Gonzalez J."/>
            <person name="Henrissat B."/>
            <person name="Kuo A."/>
            <person name="Liang C."/>
            <person name="Lipzen A."/>
            <person name="Lutzoni F."/>
            <person name="Magnuson J."/>
            <person name="Mondo S."/>
            <person name="Nolan M."/>
            <person name="Ohm R."/>
            <person name="Pangilinan J."/>
            <person name="Park H.-J."/>
            <person name="Ramirez L."/>
            <person name="Alfaro M."/>
            <person name="Sun H."/>
            <person name="Tritt A."/>
            <person name="Yoshinaga Y."/>
            <person name="Zwiers L.-H."/>
            <person name="Turgeon B."/>
            <person name="Goodwin S."/>
            <person name="Spatafora J."/>
            <person name="Crous P."/>
            <person name="Grigoriev I."/>
        </authorList>
    </citation>
    <scope>NUCLEOTIDE SEQUENCE</scope>
    <source>
        <strain evidence="1">CBS 113818</strain>
    </source>
</reference>
<evidence type="ECO:0000313" key="1">
    <source>
        <dbReference type="EMBL" id="KAF2826480.1"/>
    </source>
</evidence>
<dbReference type="EMBL" id="MU006226">
    <property type="protein sequence ID" value="KAF2826480.1"/>
    <property type="molecule type" value="Genomic_DNA"/>
</dbReference>
<evidence type="ECO:0000313" key="2">
    <source>
        <dbReference type="Proteomes" id="UP000799424"/>
    </source>
</evidence>